<keyword evidence="10" id="KW-1185">Reference proteome</keyword>
<evidence type="ECO:0000256" key="7">
    <source>
        <dbReference type="SAM" id="MobiDB-lite"/>
    </source>
</evidence>
<dbReference type="PANTHER" id="PTHR43856:SF1">
    <property type="entry name" value="MITOCHONDRIAL CARDIOLIPIN HYDROLASE"/>
    <property type="match status" value="1"/>
</dbReference>
<evidence type="ECO:0000256" key="4">
    <source>
        <dbReference type="ARBA" id="ARBA00022801"/>
    </source>
</evidence>
<proteinExistence type="inferred from homology"/>
<evidence type="ECO:0000256" key="5">
    <source>
        <dbReference type="ARBA" id="ARBA00022963"/>
    </source>
</evidence>
<evidence type="ECO:0000313" key="10">
    <source>
        <dbReference type="Proteomes" id="UP000060487"/>
    </source>
</evidence>
<gene>
    <name evidence="9" type="primary">pld</name>
    <name evidence="9" type="ORF">ASN18_2606</name>
</gene>
<evidence type="ECO:0000259" key="8">
    <source>
        <dbReference type="PROSITE" id="PS50035"/>
    </source>
</evidence>
<sequence>MLLRAERQVLAAALIFLPILTSAYALDVPLNTTAHVYFSPHGGAAGAIVAEISKARSEILIQAYSFTSKPIAKALINASKSGVNIAIIMDKSIISEHYSAGVFTYNAGIPTYIDSIHNIAHNKVMIIDRETVITGSFNFTKSAEYENAENLLVLKSRELANVYIANWNLHRQHSEDYKGQHSEEGHNGRREHSKRERNRY</sequence>
<dbReference type="CDD" id="cd09170">
    <property type="entry name" value="PLDc_Nuc"/>
    <property type="match status" value="1"/>
</dbReference>
<evidence type="ECO:0000256" key="6">
    <source>
        <dbReference type="ARBA" id="ARBA00023098"/>
    </source>
</evidence>
<feature type="domain" description="PLD phosphodiesterase" evidence="8">
    <location>
        <begin position="116"/>
        <end position="143"/>
    </location>
</feature>
<reference evidence="9 10" key="1">
    <citation type="submission" date="2015-11" db="EMBL/GenBank/DDBJ databases">
        <authorList>
            <person name="Lin W."/>
        </authorList>
    </citation>
    <scope>NUCLEOTIDE SEQUENCE [LARGE SCALE GENOMIC DNA]</scope>
    <source>
        <strain evidence="9 10">HCH-1</strain>
    </source>
</reference>
<dbReference type="Pfam" id="PF13091">
    <property type="entry name" value="PLDc_2"/>
    <property type="match status" value="1"/>
</dbReference>
<comment type="catalytic activity">
    <reaction evidence="1">
        <text>a 1,2-diacyl-sn-glycero-3-phosphocholine + H2O = a 1,2-diacyl-sn-glycero-3-phosphate + choline + H(+)</text>
        <dbReference type="Rhea" id="RHEA:14445"/>
        <dbReference type="ChEBI" id="CHEBI:15354"/>
        <dbReference type="ChEBI" id="CHEBI:15377"/>
        <dbReference type="ChEBI" id="CHEBI:15378"/>
        <dbReference type="ChEBI" id="CHEBI:57643"/>
        <dbReference type="ChEBI" id="CHEBI:58608"/>
        <dbReference type="EC" id="3.1.4.4"/>
    </reaction>
</comment>
<keyword evidence="6" id="KW-0443">Lipid metabolism</keyword>
<dbReference type="EMBL" id="LNQR01000100">
    <property type="protein sequence ID" value="KWT81182.1"/>
    <property type="molecule type" value="Genomic_DNA"/>
</dbReference>
<dbReference type="InterPro" id="IPR025202">
    <property type="entry name" value="PLD-like_dom"/>
</dbReference>
<dbReference type="Gene3D" id="3.30.870.10">
    <property type="entry name" value="Endonuclease Chain A"/>
    <property type="match status" value="1"/>
</dbReference>
<dbReference type="RefSeq" id="WP_085053229.1">
    <property type="nucleotide sequence ID" value="NZ_LNQR01000100.1"/>
</dbReference>
<organism evidence="9 10">
    <name type="scientific">Candidatus Magnetominusculus xianensis</name>
    <dbReference type="NCBI Taxonomy" id="1748249"/>
    <lineage>
        <taxon>Bacteria</taxon>
        <taxon>Pseudomonadati</taxon>
        <taxon>Nitrospirota</taxon>
        <taxon>Nitrospiria</taxon>
        <taxon>Nitrospirales</taxon>
        <taxon>Nitrospiraceae</taxon>
        <taxon>Candidatus Magnetominusculus</taxon>
    </lineage>
</organism>
<dbReference type="SMART" id="SM00155">
    <property type="entry name" value="PLDc"/>
    <property type="match status" value="1"/>
</dbReference>
<dbReference type="Proteomes" id="UP000060487">
    <property type="component" value="Unassembled WGS sequence"/>
</dbReference>
<name>A0ABR5SEK9_9BACT</name>
<dbReference type="EC" id="3.1.4.4" evidence="3"/>
<dbReference type="PROSITE" id="PS50035">
    <property type="entry name" value="PLD"/>
    <property type="match status" value="1"/>
</dbReference>
<accession>A0ABR5SEK9</accession>
<dbReference type="PANTHER" id="PTHR43856">
    <property type="entry name" value="CARDIOLIPIN HYDROLASE"/>
    <property type="match status" value="1"/>
</dbReference>
<keyword evidence="5" id="KW-0442">Lipid degradation</keyword>
<keyword evidence="4 9" id="KW-0378">Hydrolase</keyword>
<evidence type="ECO:0000256" key="1">
    <source>
        <dbReference type="ARBA" id="ARBA00000798"/>
    </source>
</evidence>
<dbReference type="InterPro" id="IPR001736">
    <property type="entry name" value="PLipase_D/transphosphatidylase"/>
</dbReference>
<dbReference type="GO" id="GO:0004630">
    <property type="term" value="F:phospholipase D activity"/>
    <property type="evidence" value="ECO:0007669"/>
    <property type="project" value="UniProtKB-EC"/>
</dbReference>
<protein>
    <recommendedName>
        <fullName evidence="3">phospholipase D</fullName>
        <ecNumber evidence="3">3.1.4.4</ecNumber>
    </recommendedName>
</protein>
<dbReference type="SUPFAM" id="SSF56024">
    <property type="entry name" value="Phospholipase D/nuclease"/>
    <property type="match status" value="1"/>
</dbReference>
<evidence type="ECO:0000256" key="3">
    <source>
        <dbReference type="ARBA" id="ARBA00012027"/>
    </source>
</evidence>
<comment type="similarity">
    <text evidence="2">Belongs to the phospholipase D family.</text>
</comment>
<feature type="region of interest" description="Disordered" evidence="7">
    <location>
        <begin position="175"/>
        <end position="200"/>
    </location>
</feature>
<comment type="caution">
    <text evidence="9">The sequence shown here is derived from an EMBL/GenBank/DDBJ whole genome shotgun (WGS) entry which is preliminary data.</text>
</comment>
<evidence type="ECO:0000256" key="2">
    <source>
        <dbReference type="ARBA" id="ARBA00008664"/>
    </source>
</evidence>
<dbReference type="InterPro" id="IPR051406">
    <property type="entry name" value="PLD_domain"/>
</dbReference>
<evidence type="ECO:0000313" key="9">
    <source>
        <dbReference type="EMBL" id="KWT81182.1"/>
    </source>
</evidence>